<dbReference type="STRING" id="1348657.M622_06700"/>
<comment type="caution">
    <text evidence="1">The sequence shown here is derived from an EMBL/GenBank/DDBJ whole genome shotgun (WGS) entry which is preliminary data.</text>
</comment>
<proteinExistence type="predicted"/>
<sequence length="38" mass="4347">MGYMRGLVASELIRDVLRGEAIRGDMMPEPERLKETEP</sequence>
<evidence type="ECO:0000313" key="1">
    <source>
        <dbReference type="EMBL" id="EPZ14261.1"/>
    </source>
</evidence>
<keyword evidence="2" id="KW-1185">Reference proteome</keyword>
<dbReference type="Proteomes" id="UP000015455">
    <property type="component" value="Unassembled WGS sequence"/>
</dbReference>
<accession>S9ZI32</accession>
<reference evidence="1 2" key="1">
    <citation type="submission" date="2013-06" db="EMBL/GenBank/DDBJ databases">
        <title>Draft genome sequence of Thauera terpenica.</title>
        <authorList>
            <person name="Liu B."/>
            <person name="Frostegard A.H."/>
            <person name="Shapleigh J.P."/>
        </authorList>
    </citation>
    <scope>NUCLEOTIDE SEQUENCE [LARGE SCALE GENOMIC DNA]</scope>
    <source>
        <strain evidence="1 2">58Eu</strain>
    </source>
</reference>
<protein>
    <submittedName>
        <fullName evidence="1">Uncharacterized protein</fullName>
    </submittedName>
</protein>
<organism evidence="1 2">
    <name type="scientific">Thauera terpenica 58Eu</name>
    <dbReference type="NCBI Taxonomy" id="1348657"/>
    <lineage>
        <taxon>Bacteria</taxon>
        <taxon>Pseudomonadati</taxon>
        <taxon>Pseudomonadota</taxon>
        <taxon>Betaproteobacteria</taxon>
        <taxon>Rhodocyclales</taxon>
        <taxon>Zoogloeaceae</taxon>
        <taxon>Thauera</taxon>
    </lineage>
</organism>
<evidence type="ECO:0000313" key="2">
    <source>
        <dbReference type="Proteomes" id="UP000015455"/>
    </source>
</evidence>
<name>S9ZI32_9RHOO</name>
<dbReference type="EMBL" id="ATJV01000092">
    <property type="protein sequence ID" value="EPZ14261.1"/>
    <property type="molecule type" value="Genomic_DNA"/>
</dbReference>
<gene>
    <name evidence="1" type="ORF">M622_06700</name>
</gene>
<dbReference type="PATRIC" id="fig|1348657.5.peg.3326"/>
<dbReference type="AlphaFoldDB" id="S9ZI32"/>